<keyword evidence="3 6" id="KW-0812">Transmembrane</keyword>
<dbReference type="RefSeq" id="WP_127073767.1">
    <property type="nucleotide sequence ID" value="NZ_RZMW01000042.1"/>
</dbReference>
<dbReference type="Proteomes" id="UP000596977">
    <property type="component" value="Unassembled WGS sequence"/>
</dbReference>
<evidence type="ECO:0000256" key="1">
    <source>
        <dbReference type="ARBA" id="ARBA00004651"/>
    </source>
</evidence>
<dbReference type="PANTHER" id="PTHR30086:SF20">
    <property type="entry name" value="ARGININE EXPORTER PROTEIN ARGO-RELATED"/>
    <property type="match status" value="1"/>
</dbReference>
<dbReference type="AlphaFoldDB" id="A0A916RK37"/>
<dbReference type="GO" id="GO:0015171">
    <property type="term" value="F:amino acid transmembrane transporter activity"/>
    <property type="evidence" value="ECO:0007669"/>
    <property type="project" value="TreeGrafter"/>
</dbReference>
<dbReference type="EMBL" id="BMKB01000005">
    <property type="protein sequence ID" value="GGA58396.1"/>
    <property type="molecule type" value="Genomic_DNA"/>
</dbReference>
<keyword evidence="4 6" id="KW-1133">Transmembrane helix</keyword>
<evidence type="ECO:0000256" key="4">
    <source>
        <dbReference type="ARBA" id="ARBA00022989"/>
    </source>
</evidence>
<gene>
    <name evidence="7" type="ORF">GCM10011499_30650</name>
</gene>
<comment type="caution">
    <text evidence="7">The sequence shown here is derived from an EMBL/GenBank/DDBJ whole genome shotgun (WGS) entry which is preliminary data.</text>
</comment>
<feature type="transmembrane region" description="Helical" evidence="6">
    <location>
        <begin position="40"/>
        <end position="64"/>
    </location>
</feature>
<evidence type="ECO:0000256" key="5">
    <source>
        <dbReference type="ARBA" id="ARBA00023136"/>
    </source>
</evidence>
<evidence type="ECO:0000313" key="8">
    <source>
        <dbReference type="Proteomes" id="UP000596977"/>
    </source>
</evidence>
<feature type="transmembrane region" description="Helical" evidence="6">
    <location>
        <begin position="183"/>
        <end position="201"/>
    </location>
</feature>
<dbReference type="PANTHER" id="PTHR30086">
    <property type="entry name" value="ARGININE EXPORTER PROTEIN ARGO"/>
    <property type="match status" value="1"/>
</dbReference>
<dbReference type="GO" id="GO:0005886">
    <property type="term" value="C:plasma membrane"/>
    <property type="evidence" value="ECO:0007669"/>
    <property type="project" value="UniProtKB-SubCell"/>
</dbReference>
<feature type="transmembrane region" description="Helical" evidence="6">
    <location>
        <begin position="143"/>
        <end position="171"/>
    </location>
</feature>
<accession>A0A916RK37</accession>
<keyword evidence="8" id="KW-1185">Reference proteome</keyword>
<comment type="subcellular location">
    <subcellularLocation>
        <location evidence="1">Cell membrane</location>
        <topology evidence="1">Multi-pass membrane protein</topology>
    </subcellularLocation>
</comment>
<keyword evidence="5 6" id="KW-0472">Membrane</keyword>
<proteinExistence type="predicted"/>
<evidence type="ECO:0000256" key="6">
    <source>
        <dbReference type="SAM" id="Phobius"/>
    </source>
</evidence>
<dbReference type="Pfam" id="PF01810">
    <property type="entry name" value="LysE"/>
    <property type="match status" value="1"/>
</dbReference>
<reference evidence="7 8" key="1">
    <citation type="journal article" date="2014" name="Int. J. Syst. Evol. Microbiol.">
        <title>Complete genome sequence of Corynebacterium casei LMG S-19264T (=DSM 44701T), isolated from a smear-ripened cheese.</title>
        <authorList>
            <consortium name="US DOE Joint Genome Institute (JGI-PGF)"/>
            <person name="Walter F."/>
            <person name="Albersmeier A."/>
            <person name="Kalinowski J."/>
            <person name="Ruckert C."/>
        </authorList>
    </citation>
    <scope>NUCLEOTIDE SEQUENCE [LARGE SCALE GENOMIC DNA]</scope>
    <source>
        <strain evidence="7 8">CGMCC 1.15896</strain>
    </source>
</reference>
<evidence type="ECO:0000313" key="7">
    <source>
        <dbReference type="EMBL" id="GGA58396.1"/>
    </source>
</evidence>
<evidence type="ECO:0000256" key="3">
    <source>
        <dbReference type="ARBA" id="ARBA00022692"/>
    </source>
</evidence>
<keyword evidence="2" id="KW-1003">Cell membrane</keyword>
<dbReference type="OrthoDB" id="9804822at2"/>
<organism evidence="7 8">
    <name type="scientific">Pelagibacterium lentulum</name>
    <dbReference type="NCBI Taxonomy" id="2029865"/>
    <lineage>
        <taxon>Bacteria</taxon>
        <taxon>Pseudomonadati</taxon>
        <taxon>Pseudomonadota</taxon>
        <taxon>Alphaproteobacteria</taxon>
        <taxon>Hyphomicrobiales</taxon>
        <taxon>Devosiaceae</taxon>
        <taxon>Pelagibacterium</taxon>
    </lineage>
</organism>
<sequence>MLSLPTLATFFVTALAIELTPGPNMAYLALLSAERGRRPGLFAVAGVTLGLAIIGLLAALGLAAIIAQNQLAYQAVRWAGILYLVWLGYDSWRDAQKPVGQEDYSARSHIYFRRGLITNLLNPKAAVFYLAVLPNFLPAQASVASFILLAAIYVFAATFVHTMIVVLASQLQPFFVQPERRRTLGAIFGLLLVGVAIWLGLSTRQV</sequence>
<dbReference type="PIRSF" id="PIRSF006324">
    <property type="entry name" value="LeuE"/>
    <property type="match status" value="1"/>
</dbReference>
<dbReference type="InterPro" id="IPR001123">
    <property type="entry name" value="LeuE-type"/>
</dbReference>
<evidence type="ECO:0000256" key="2">
    <source>
        <dbReference type="ARBA" id="ARBA00022475"/>
    </source>
</evidence>
<protein>
    <submittedName>
        <fullName evidence="7">Threonine transporter RhtB</fullName>
    </submittedName>
</protein>
<name>A0A916RK37_9HYPH</name>